<evidence type="ECO:0000313" key="3">
    <source>
        <dbReference type="Proteomes" id="UP001190002"/>
    </source>
</evidence>
<protein>
    <submittedName>
        <fullName evidence="1">Uncharacterized protein</fullName>
    </submittedName>
</protein>
<accession>A0AAD2AW96</accession>
<proteinExistence type="predicted"/>
<reference evidence="1 4" key="1">
    <citation type="submission" date="2023-07" db="EMBL/GenBank/DDBJ databases">
        <authorList>
            <person name="Peeters C."/>
        </authorList>
    </citation>
    <scope>NUCLEOTIDE SEQUENCE</scope>
    <source>
        <strain evidence="2 4">R-77569</strain>
        <strain evidence="1">R-77591</strain>
    </source>
</reference>
<dbReference type="Proteomes" id="UP001190452">
    <property type="component" value="Unassembled WGS sequence"/>
</dbReference>
<organism evidence="1 3">
    <name type="scientific">Ralstonia mannitolilytica</name>
    <dbReference type="NCBI Taxonomy" id="105219"/>
    <lineage>
        <taxon>Bacteria</taxon>
        <taxon>Pseudomonadati</taxon>
        <taxon>Pseudomonadota</taxon>
        <taxon>Betaproteobacteria</taxon>
        <taxon>Burkholderiales</taxon>
        <taxon>Burkholderiaceae</taxon>
        <taxon>Ralstonia</taxon>
    </lineage>
</organism>
<sequence>MNSSRLQWIAIAVAALALVWITGTQPAVDGEGWIRALWFALGGKTWSL</sequence>
<dbReference type="EMBL" id="CATVXE010000021">
    <property type="protein sequence ID" value="CAJ0692999.1"/>
    <property type="molecule type" value="Genomic_DNA"/>
</dbReference>
<dbReference type="AlphaFoldDB" id="A0AAD2AW96"/>
<dbReference type="RefSeq" id="WP_012762665.1">
    <property type="nucleotide sequence ID" value="NZ_CATVXE010000021.1"/>
</dbReference>
<evidence type="ECO:0000313" key="2">
    <source>
        <dbReference type="EMBL" id="CAJ0894049.1"/>
    </source>
</evidence>
<dbReference type="EMBL" id="CAUDKV010000024">
    <property type="protein sequence ID" value="CAJ0894049.1"/>
    <property type="molecule type" value="Genomic_DNA"/>
</dbReference>
<evidence type="ECO:0000313" key="1">
    <source>
        <dbReference type="EMBL" id="CAJ0692999.1"/>
    </source>
</evidence>
<keyword evidence="4" id="KW-1185">Reference proteome</keyword>
<comment type="caution">
    <text evidence="1">The sequence shown here is derived from an EMBL/GenBank/DDBJ whole genome shotgun (WGS) entry which is preliminary data.</text>
</comment>
<evidence type="ECO:0000313" key="4">
    <source>
        <dbReference type="Proteomes" id="UP001190452"/>
    </source>
</evidence>
<name>A0AAD2AW96_9RALS</name>
<gene>
    <name evidence="2" type="ORF">R77569_04365</name>
    <name evidence="1" type="ORF">R77591_04013</name>
</gene>
<dbReference type="Proteomes" id="UP001190002">
    <property type="component" value="Unassembled WGS sequence"/>
</dbReference>